<dbReference type="RefSeq" id="WP_025059054.1">
    <property type="nucleotide sequence ID" value="NZ_JAMC01000001.1"/>
</dbReference>
<dbReference type="UniPathway" id="UPA00219"/>
<dbReference type="STRING" id="1300350.Z948_1648"/>
<evidence type="ECO:0000313" key="9">
    <source>
        <dbReference type="EMBL" id="KEJ90675.1"/>
    </source>
</evidence>
<evidence type="ECO:0000256" key="1">
    <source>
        <dbReference type="ARBA" id="ARBA00004752"/>
    </source>
</evidence>
<dbReference type="PANTHER" id="PTHR36699:SF1">
    <property type="entry name" value="L,D-TRANSPEPTIDASE YAFK-RELATED"/>
    <property type="match status" value="1"/>
</dbReference>
<dbReference type="SUPFAM" id="SSF141523">
    <property type="entry name" value="L,D-transpeptidase catalytic domain-like"/>
    <property type="match status" value="1"/>
</dbReference>
<dbReference type="InterPro" id="IPR005490">
    <property type="entry name" value="LD_TPept_cat_dom"/>
</dbReference>
<evidence type="ECO:0000256" key="2">
    <source>
        <dbReference type="ARBA" id="ARBA00005992"/>
    </source>
</evidence>
<dbReference type="AlphaFoldDB" id="A0A073IM65"/>
<organism evidence="9 10">
    <name type="scientific">Sulfitobacter donghicola DSW-25 = KCTC 12864 = JCM 14565</name>
    <dbReference type="NCBI Taxonomy" id="1300350"/>
    <lineage>
        <taxon>Bacteria</taxon>
        <taxon>Pseudomonadati</taxon>
        <taxon>Pseudomonadota</taxon>
        <taxon>Alphaproteobacteria</taxon>
        <taxon>Rhodobacterales</taxon>
        <taxon>Roseobacteraceae</taxon>
        <taxon>Sulfitobacter</taxon>
    </lineage>
</organism>
<keyword evidence="4 7" id="KW-0133">Cell shape</keyword>
<evidence type="ECO:0000313" key="10">
    <source>
        <dbReference type="Proteomes" id="UP000027734"/>
    </source>
</evidence>
<dbReference type="PROSITE" id="PS51257">
    <property type="entry name" value="PROKAR_LIPOPROTEIN"/>
    <property type="match status" value="1"/>
</dbReference>
<dbReference type="PANTHER" id="PTHR36699">
    <property type="entry name" value="LD-TRANSPEPTIDASE"/>
    <property type="match status" value="1"/>
</dbReference>
<comment type="caution">
    <text evidence="9">The sequence shown here is derived from an EMBL/GenBank/DDBJ whole genome shotgun (WGS) entry which is preliminary data.</text>
</comment>
<dbReference type="GO" id="GO:0071555">
    <property type="term" value="P:cell wall organization"/>
    <property type="evidence" value="ECO:0007669"/>
    <property type="project" value="UniProtKB-UniRule"/>
</dbReference>
<dbReference type="Proteomes" id="UP000027734">
    <property type="component" value="Unassembled WGS sequence"/>
</dbReference>
<comment type="pathway">
    <text evidence="1 7">Cell wall biogenesis; peptidoglycan biosynthesis.</text>
</comment>
<evidence type="ECO:0000256" key="7">
    <source>
        <dbReference type="PROSITE-ProRule" id="PRU01373"/>
    </source>
</evidence>
<keyword evidence="5 7" id="KW-0573">Peptidoglycan synthesis</keyword>
<evidence type="ECO:0000256" key="5">
    <source>
        <dbReference type="ARBA" id="ARBA00022984"/>
    </source>
</evidence>
<dbReference type="PROSITE" id="PS52029">
    <property type="entry name" value="LD_TPASE"/>
    <property type="match status" value="1"/>
</dbReference>
<evidence type="ECO:0000256" key="3">
    <source>
        <dbReference type="ARBA" id="ARBA00022679"/>
    </source>
</evidence>
<dbReference type="EMBL" id="JAMC01000001">
    <property type="protein sequence ID" value="KEJ90675.1"/>
    <property type="molecule type" value="Genomic_DNA"/>
</dbReference>
<gene>
    <name evidence="9" type="ORF">DSW25_01800</name>
</gene>
<protein>
    <recommendedName>
        <fullName evidence="8">L,D-TPase catalytic domain-containing protein</fullName>
    </recommendedName>
</protein>
<sequence>MKRRHLILGGAAVATLGACSPSKFKRYNGPEVTGVVVNKGERKMYLLHKDRVLKDYDIFLGFAPEGHKQVEGDGKTPEGNYRIDRRNPNSRFHLSLGISYPNAEDIRVARALGKSPGGEIFIHGQRHPMRLDKGDWTWGCIAVNNKQMERIYAMVKDGTPISINP</sequence>
<comment type="similarity">
    <text evidence="2">Belongs to the YkuD family.</text>
</comment>
<feature type="active site" description="Proton donor/acceptor" evidence="7">
    <location>
        <position position="123"/>
    </location>
</feature>
<dbReference type="CDD" id="cd16913">
    <property type="entry name" value="YkuD_like"/>
    <property type="match status" value="1"/>
</dbReference>
<evidence type="ECO:0000256" key="6">
    <source>
        <dbReference type="ARBA" id="ARBA00023316"/>
    </source>
</evidence>
<reference evidence="9 10" key="1">
    <citation type="submission" date="2014-01" db="EMBL/GenBank/DDBJ databases">
        <title>Sulfitobacter donghicola JCM 14565 Genome Sequencing.</title>
        <authorList>
            <person name="Lai Q."/>
            <person name="Hong Z."/>
        </authorList>
    </citation>
    <scope>NUCLEOTIDE SEQUENCE [LARGE SCALE GENOMIC DNA]</scope>
    <source>
        <strain evidence="9 10">JCM 14565</strain>
    </source>
</reference>
<dbReference type="Pfam" id="PF03734">
    <property type="entry name" value="YkuD"/>
    <property type="match status" value="1"/>
</dbReference>
<dbReference type="eggNOG" id="COG3034">
    <property type="taxonomic scope" value="Bacteria"/>
</dbReference>
<keyword evidence="3" id="KW-0808">Transferase</keyword>
<dbReference type="InterPro" id="IPR038063">
    <property type="entry name" value="Transpep_catalytic_dom"/>
</dbReference>
<accession>A0A073IM65</accession>
<feature type="active site" description="Nucleophile" evidence="7">
    <location>
        <position position="140"/>
    </location>
</feature>
<dbReference type="GO" id="GO:0009252">
    <property type="term" value="P:peptidoglycan biosynthetic process"/>
    <property type="evidence" value="ECO:0007669"/>
    <property type="project" value="UniProtKB-UniPathway"/>
</dbReference>
<name>A0A073IM65_9RHOB</name>
<dbReference type="OrthoDB" id="9809748at2"/>
<dbReference type="GO" id="GO:0008360">
    <property type="term" value="P:regulation of cell shape"/>
    <property type="evidence" value="ECO:0007669"/>
    <property type="project" value="UniProtKB-UniRule"/>
</dbReference>
<evidence type="ECO:0000259" key="8">
    <source>
        <dbReference type="PROSITE" id="PS52029"/>
    </source>
</evidence>
<feature type="domain" description="L,D-TPase catalytic" evidence="8">
    <location>
        <begin position="33"/>
        <end position="164"/>
    </location>
</feature>
<dbReference type="Gene3D" id="2.40.440.10">
    <property type="entry name" value="L,D-transpeptidase catalytic domain-like"/>
    <property type="match status" value="1"/>
</dbReference>
<dbReference type="GO" id="GO:0016740">
    <property type="term" value="F:transferase activity"/>
    <property type="evidence" value="ECO:0007669"/>
    <property type="project" value="UniProtKB-KW"/>
</dbReference>
<proteinExistence type="inferred from homology"/>
<dbReference type="GO" id="GO:0004180">
    <property type="term" value="F:carboxypeptidase activity"/>
    <property type="evidence" value="ECO:0007669"/>
    <property type="project" value="UniProtKB-ARBA"/>
</dbReference>
<evidence type="ECO:0000256" key="4">
    <source>
        <dbReference type="ARBA" id="ARBA00022960"/>
    </source>
</evidence>
<keyword evidence="6 7" id="KW-0961">Cell wall biogenesis/degradation</keyword>
<keyword evidence="10" id="KW-1185">Reference proteome</keyword>